<reference evidence="4 5" key="2">
    <citation type="submission" date="2018-03" db="EMBL/GenBank/DDBJ databases">
        <title>The ancient ancestry and fast evolution of plastids.</title>
        <authorList>
            <person name="Moore K.R."/>
            <person name="Magnabosco C."/>
            <person name="Momper L."/>
            <person name="Gold D.A."/>
            <person name="Bosak T."/>
            <person name="Fournier G.P."/>
        </authorList>
    </citation>
    <scope>NUCLEOTIDE SEQUENCE [LARGE SCALE GENOMIC DNA]</scope>
    <source>
        <strain evidence="4 5">ULC18</strain>
    </source>
</reference>
<dbReference type="OrthoDB" id="526651at2"/>
<dbReference type="GO" id="GO:0008643">
    <property type="term" value="P:carbohydrate transport"/>
    <property type="evidence" value="ECO:0007669"/>
    <property type="project" value="InterPro"/>
</dbReference>
<dbReference type="InterPro" id="IPR007049">
    <property type="entry name" value="Carb-sel_porin_OprB"/>
</dbReference>
<evidence type="ECO:0000256" key="1">
    <source>
        <dbReference type="ARBA" id="ARBA00008769"/>
    </source>
</evidence>
<comment type="caution">
    <text evidence="4">The sequence shown here is derived from an EMBL/GenBank/DDBJ whole genome shotgun (WGS) entry which is preliminary data.</text>
</comment>
<dbReference type="GO" id="GO:0015288">
    <property type="term" value="F:porin activity"/>
    <property type="evidence" value="ECO:0007669"/>
    <property type="project" value="InterPro"/>
</dbReference>
<dbReference type="Pfam" id="PF04966">
    <property type="entry name" value="OprB"/>
    <property type="match status" value="1"/>
</dbReference>
<keyword evidence="5" id="KW-1185">Reference proteome</keyword>
<evidence type="ECO:0000256" key="2">
    <source>
        <dbReference type="RuleBase" id="RU363072"/>
    </source>
</evidence>
<dbReference type="GO" id="GO:0016020">
    <property type="term" value="C:membrane"/>
    <property type="evidence" value="ECO:0007669"/>
    <property type="project" value="InterPro"/>
</dbReference>
<gene>
    <name evidence="4" type="ORF">C7B82_18265</name>
</gene>
<evidence type="ECO:0000313" key="4">
    <source>
        <dbReference type="EMBL" id="PSB26891.1"/>
    </source>
</evidence>
<feature type="region of interest" description="Disordered" evidence="3">
    <location>
        <begin position="149"/>
        <end position="186"/>
    </location>
</feature>
<sequence>MADEQAKLADARIGRQEELQPPASAIAARAIAPPQSMPSMESSRSGYTNEDELIQQMGGKARTTRATPARVHPVKVRPPAFLPPSTPITAAKQAAPATKAARQKPSFLITVGTNSDLGLSLFAPAPSDRCSGACGGSPLLVPSLPRMGGRTIAQSTPPPPYTTLPTPSLLDGAVPPGSLTNGTTPTEPLLLPTTSSPASIQPPTFRAQSATTPPARRTLLRTTALSDPSIKLQGVYLYQGDQSSARARLSISYPLTPHLLFGATFDLTDGNAFADSQTQGFSVNELYFAASLPELPNLRLVVGQLDLTSYFDRNSFAKDGATHFFNPVFQTNPALSATGIASRPAALVNWTLTDNIEAKAAVFSSSRNLGDFSLDGFAGEIGIRYGNAVIRGTYVTDRDAGSRDGFREIFQVARGNGVTGFLKGDREESYGLNGEFFIPKLKMGLFARYGRYNNDAINRSAETYSLGFNFLDVFAPDDRLGLAYGRGLSNESLRRQIGDKNPDVLELFYDFRFLPNLRLGFSIQERNDFSEIIAGVRVKTEFDVTPKGKGL</sequence>
<dbReference type="InterPro" id="IPR038673">
    <property type="entry name" value="OprB_sf"/>
</dbReference>
<accession>A0A2T1E2E9</accession>
<dbReference type="Gene3D" id="2.40.160.180">
    <property type="entry name" value="Carbohydrate-selective porin OprB"/>
    <property type="match status" value="1"/>
</dbReference>
<proteinExistence type="inferred from homology"/>
<dbReference type="Proteomes" id="UP000239576">
    <property type="component" value="Unassembled WGS sequence"/>
</dbReference>
<name>A0A2T1E2E9_9CYAN</name>
<evidence type="ECO:0000256" key="3">
    <source>
        <dbReference type="SAM" id="MobiDB-lite"/>
    </source>
</evidence>
<comment type="similarity">
    <text evidence="1 2">Belongs to the OprB family.</text>
</comment>
<dbReference type="AlphaFoldDB" id="A0A2T1E2E9"/>
<reference evidence="5" key="1">
    <citation type="submission" date="2018-02" db="EMBL/GenBank/DDBJ databases">
        <authorList>
            <person name="Moore K."/>
            <person name="Momper L."/>
        </authorList>
    </citation>
    <scope>NUCLEOTIDE SEQUENCE [LARGE SCALE GENOMIC DNA]</scope>
    <source>
        <strain evidence="5">ULC18</strain>
    </source>
</reference>
<feature type="compositionally biased region" description="Basic and acidic residues" evidence="3">
    <location>
        <begin position="1"/>
        <end position="18"/>
    </location>
</feature>
<evidence type="ECO:0000313" key="5">
    <source>
        <dbReference type="Proteomes" id="UP000239576"/>
    </source>
</evidence>
<organism evidence="4 5">
    <name type="scientific">Stenomitos frigidus ULC18</name>
    <dbReference type="NCBI Taxonomy" id="2107698"/>
    <lineage>
        <taxon>Bacteria</taxon>
        <taxon>Bacillati</taxon>
        <taxon>Cyanobacteriota</taxon>
        <taxon>Cyanophyceae</taxon>
        <taxon>Leptolyngbyales</taxon>
        <taxon>Leptolyngbyaceae</taxon>
        <taxon>Stenomitos</taxon>
    </lineage>
</organism>
<dbReference type="EMBL" id="PVWK01000099">
    <property type="protein sequence ID" value="PSB26891.1"/>
    <property type="molecule type" value="Genomic_DNA"/>
</dbReference>
<protein>
    <submittedName>
        <fullName evidence="4">Porin</fullName>
    </submittedName>
</protein>
<feature type="region of interest" description="Disordered" evidence="3">
    <location>
        <begin position="1"/>
        <end position="24"/>
    </location>
</feature>